<dbReference type="GO" id="GO:0000105">
    <property type="term" value="P:L-histidine biosynthetic process"/>
    <property type="evidence" value="ECO:0007669"/>
    <property type="project" value="UniProtKB-UniRule"/>
</dbReference>
<dbReference type="STRING" id="1072685.IX83_04445"/>
<comment type="similarity">
    <text evidence="3 9">Belongs to the class-II aminoacyl-tRNA synthetase family. HisZ subfamily.</text>
</comment>
<evidence type="ECO:0000256" key="2">
    <source>
        <dbReference type="ARBA" id="ARBA00004667"/>
    </source>
</evidence>
<dbReference type="PANTHER" id="PTHR43707:SF1">
    <property type="entry name" value="HISTIDINE--TRNA LIGASE, MITOCHONDRIAL-RELATED"/>
    <property type="match status" value="1"/>
</dbReference>
<dbReference type="Proteomes" id="UP000028945">
    <property type="component" value="Chromosome"/>
</dbReference>
<evidence type="ECO:0000256" key="1">
    <source>
        <dbReference type="ARBA" id="ARBA00004496"/>
    </source>
</evidence>
<dbReference type="InterPro" id="IPR004517">
    <property type="entry name" value="HisZ"/>
</dbReference>
<evidence type="ECO:0000256" key="8">
    <source>
        <dbReference type="ARBA" id="ARBA00025246"/>
    </source>
</evidence>
<evidence type="ECO:0000256" key="7">
    <source>
        <dbReference type="ARBA" id="ARBA00023102"/>
    </source>
</evidence>
<dbReference type="Gene3D" id="3.30.930.10">
    <property type="entry name" value="Bira Bifunctional Protein, Domain 2"/>
    <property type="match status" value="1"/>
</dbReference>
<comment type="function">
    <text evidence="8 9">Required for the first step of histidine biosynthesis. May allow the feedback regulation of ATP phosphoribosyltransferase activity by histidine.</text>
</comment>
<comment type="pathway">
    <text evidence="2 9">Amino-acid biosynthesis; L-histidine biosynthesis; L-histidine from 5-phospho-alpha-D-ribose 1-diphosphate: step 1/9.</text>
</comment>
<comment type="subcellular location">
    <subcellularLocation>
        <location evidence="1 9">Cytoplasm</location>
    </subcellularLocation>
</comment>
<accession>A0A077DCP0</accession>
<comment type="miscellaneous">
    <text evidence="9">This function is generally fulfilled by the C-terminal part of HisG, which is missing in some bacteria such as this one.</text>
</comment>
<sequence>MNEQYWLLPEHLSDLLPQKARAFEQLRRKILDVFFLHGFEFVQPPLLEYETSLKVFQAPDLEKRTMKLVDQLSGLTMGLRADMTSQIMRIDAHLLNRAETRLCYAGPVVHARPADALSERELFQMGAEIYGCESIEADILLIKLAKEALHLCGIHDVRIHICDPGIVRQILSGPIPDPRFTKDVEETIYTYLQNKNRTDLSAFLDILSQMAFEEMSADVKELFPLRKQALLGLLGLFGNREVIQKAREVLPAVFYPQEILASLDKVCDYFDDVYIDLSDVGSYAYHSGLSFSLYALGWRSALVQGGRYDGAGKAFGRYRHATGFSLNLKSLIDVHTMEKTKAIRADFTHDKTLHEYIQQLREAGNIVIEVFPNSTETYENFVFVSKIVKKNGTWCLEDF</sequence>
<dbReference type="HAMAP" id="MF_00125">
    <property type="entry name" value="HisZ"/>
    <property type="match status" value="1"/>
</dbReference>
<dbReference type="GO" id="GO:0005737">
    <property type="term" value="C:cytoplasm"/>
    <property type="evidence" value="ECO:0007669"/>
    <property type="project" value="UniProtKB-SubCell"/>
</dbReference>
<evidence type="ECO:0000256" key="5">
    <source>
        <dbReference type="ARBA" id="ARBA00020397"/>
    </source>
</evidence>
<dbReference type="EMBL" id="CP009238">
    <property type="protein sequence ID" value="AIL32655.1"/>
    <property type="molecule type" value="Genomic_DNA"/>
</dbReference>
<dbReference type="OrthoDB" id="9769617at2"/>
<evidence type="ECO:0000256" key="3">
    <source>
        <dbReference type="ARBA" id="ARBA00005539"/>
    </source>
</evidence>
<dbReference type="InterPro" id="IPR045864">
    <property type="entry name" value="aa-tRNA-synth_II/BPL/LPL"/>
</dbReference>
<evidence type="ECO:0000256" key="6">
    <source>
        <dbReference type="ARBA" id="ARBA00022490"/>
    </source>
</evidence>
<dbReference type="eggNOG" id="COG3705">
    <property type="taxonomic scope" value="Bacteria"/>
</dbReference>
<feature type="binding site" evidence="10">
    <location>
        <position position="128"/>
    </location>
    <ligand>
        <name>L-histidine</name>
        <dbReference type="ChEBI" id="CHEBI:57595"/>
    </ligand>
</feature>
<evidence type="ECO:0000256" key="4">
    <source>
        <dbReference type="ARBA" id="ARBA00011496"/>
    </source>
</evidence>
<keyword evidence="13" id="KW-1185">Reference proteome</keyword>
<dbReference type="GO" id="GO:0006427">
    <property type="term" value="P:histidyl-tRNA aminoacylation"/>
    <property type="evidence" value="ECO:0007669"/>
    <property type="project" value="TreeGrafter"/>
</dbReference>
<protein>
    <recommendedName>
        <fullName evidence="5 9">ATP phosphoribosyltransferase regulatory subunit</fullName>
    </recommendedName>
</protein>
<organism evidence="12 13">
    <name type="scientific">Basilea psittacipulmonis DSM 24701</name>
    <dbReference type="NCBI Taxonomy" id="1072685"/>
    <lineage>
        <taxon>Bacteria</taxon>
        <taxon>Pseudomonadati</taxon>
        <taxon>Pseudomonadota</taxon>
        <taxon>Betaproteobacteria</taxon>
        <taxon>Burkholderiales</taxon>
        <taxon>Alcaligenaceae</taxon>
        <taxon>Basilea</taxon>
    </lineage>
</organism>
<keyword evidence="6 9" id="KW-0963">Cytoplasm</keyword>
<dbReference type="NCBIfam" id="NF008935">
    <property type="entry name" value="PRK12292.1-1"/>
    <property type="match status" value="1"/>
</dbReference>
<feature type="binding site" evidence="10">
    <location>
        <position position="124"/>
    </location>
    <ligand>
        <name>L-histidine</name>
        <dbReference type="ChEBI" id="CHEBI:57595"/>
    </ligand>
</feature>
<keyword evidence="9" id="KW-0028">Amino-acid biosynthesis</keyword>
<feature type="domain" description="Class II Histidinyl-tRNA synthetase (HisRS)-like catalytic core" evidence="11">
    <location>
        <begin position="12"/>
        <end position="331"/>
    </location>
</feature>
<comment type="subunit">
    <text evidence="4 9">Heteromultimer composed of HisG and HisZ subunits.</text>
</comment>
<dbReference type="HOGENOM" id="CLU_025113_0_1_4"/>
<evidence type="ECO:0000256" key="10">
    <source>
        <dbReference type="PIRSR" id="PIRSR001549-1"/>
    </source>
</evidence>
<evidence type="ECO:0000313" key="13">
    <source>
        <dbReference type="Proteomes" id="UP000028945"/>
    </source>
</evidence>
<gene>
    <name evidence="9" type="primary">hisZ</name>
    <name evidence="12" type="ORF">IX83_04445</name>
</gene>
<reference evidence="12 13" key="1">
    <citation type="journal article" date="2014" name="BMC Genomics">
        <title>A genomic perspective on a new bacterial genus and species from the Alcaligenaceae family, Basilea psittacipulmonis.</title>
        <authorList>
            <person name="Whiteson K.L."/>
            <person name="Hernandez D."/>
            <person name="Lazarevic V."/>
            <person name="Gaia N."/>
            <person name="Farinelli L."/>
            <person name="Francois P."/>
            <person name="Pilo P."/>
            <person name="Frey J."/>
            <person name="Schrenzel J."/>
        </authorList>
    </citation>
    <scope>NUCLEOTIDE SEQUENCE [LARGE SCALE GENOMIC DNA]</scope>
    <source>
        <strain evidence="12 13">DSM 24701</strain>
    </source>
</reference>
<dbReference type="Pfam" id="PF13393">
    <property type="entry name" value="tRNA-synt_His"/>
    <property type="match status" value="1"/>
</dbReference>
<dbReference type="AlphaFoldDB" id="A0A077DCP0"/>
<dbReference type="PIRSF" id="PIRSF001549">
    <property type="entry name" value="His-tRNA_synth"/>
    <property type="match status" value="1"/>
</dbReference>
<name>A0A077DCP0_9BURK</name>
<feature type="binding site" evidence="10">
    <location>
        <begin position="82"/>
        <end position="84"/>
    </location>
    <ligand>
        <name>L-histidine</name>
        <dbReference type="ChEBI" id="CHEBI:57595"/>
    </ligand>
</feature>
<dbReference type="KEGG" id="bpsi:IX83_04445"/>
<evidence type="ECO:0000259" key="11">
    <source>
        <dbReference type="Pfam" id="PF13393"/>
    </source>
</evidence>
<dbReference type="PANTHER" id="PTHR43707">
    <property type="entry name" value="HISTIDYL-TRNA SYNTHETASE"/>
    <property type="match status" value="1"/>
</dbReference>
<evidence type="ECO:0000256" key="9">
    <source>
        <dbReference type="HAMAP-Rule" id="MF_00125"/>
    </source>
</evidence>
<dbReference type="InterPro" id="IPR041715">
    <property type="entry name" value="HisRS-like_core"/>
</dbReference>
<evidence type="ECO:0000313" key="12">
    <source>
        <dbReference type="EMBL" id="AIL32655.1"/>
    </source>
</evidence>
<dbReference type="SUPFAM" id="SSF55681">
    <property type="entry name" value="Class II aaRS and biotin synthetases"/>
    <property type="match status" value="1"/>
</dbReference>
<dbReference type="RefSeq" id="WP_038499618.1">
    <property type="nucleotide sequence ID" value="NZ_CP009238.1"/>
</dbReference>
<dbReference type="GO" id="GO:0004821">
    <property type="term" value="F:histidine-tRNA ligase activity"/>
    <property type="evidence" value="ECO:0007669"/>
    <property type="project" value="TreeGrafter"/>
</dbReference>
<keyword evidence="7 9" id="KW-0368">Histidine biosynthesis</keyword>
<proteinExistence type="inferred from homology"/>
<dbReference type="UniPathway" id="UPA00031">
    <property type="reaction ID" value="UER00006"/>
</dbReference>
<dbReference type="InterPro" id="IPR004516">
    <property type="entry name" value="HisRS/HisZ"/>
</dbReference>